<dbReference type="EMBL" id="JBHSRI010000002">
    <property type="protein sequence ID" value="MFC6038146.1"/>
    <property type="molecule type" value="Genomic_DNA"/>
</dbReference>
<evidence type="ECO:0000256" key="1">
    <source>
        <dbReference type="SAM" id="Phobius"/>
    </source>
</evidence>
<evidence type="ECO:0000313" key="2">
    <source>
        <dbReference type="EMBL" id="MFC6038146.1"/>
    </source>
</evidence>
<evidence type="ECO:0000313" key="3">
    <source>
        <dbReference type="Proteomes" id="UP001596170"/>
    </source>
</evidence>
<proteinExistence type="predicted"/>
<dbReference type="Proteomes" id="UP001596170">
    <property type="component" value="Unassembled WGS sequence"/>
</dbReference>
<feature type="transmembrane region" description="Helical" evidence="1">
    <location>
        <begin position="208"/>
        <end position="231"/>
    </location>
</feature>
<organism evidence="2 3">
    <name type="scientific">Paenisporosarcina macmurdoensis</name>
    <dbReference type="NCBI Taxonomy" id="212659"/>
    <lineage>
        <taxon>Bacteria</taxon>
        <taxon>Bacillati</taxon>
        <taxon>Bacillota</taxon>
        <taxon>Bacilli</taxon>
        <taxon>Bacillales</taxon>
        <taxon>Caryophanaceae</taxon>
        <taxon>Paenisporosarcina</taxon>
    </lineage>
</organism>
<reference evidence="3" key="1">
    <citation type="journal article" date="2019" name="Int. J. Syst. Evol. Microbiol.">
        <title>The Global Catalogue of Microorganisms (GCM) 10K type strain sequencing project: providing services to taxonomists for standard genome sequencing and annotation.</title>
        <authorList>
            <consortium name="The Broad Institute Genomics Platform"/>
            <consortium name="The Broad Institute Genome Sequencing Center for Infectious Disease"/>
            <person name="Wu L."/>
            <person name="Ma J."/>
        </authorList>
    </citation>
    <scope>NUCLEOTIDE SEQUENCE [LARGE SCALE GENOMIC DNA]</scope>
    <source>
        <strain evidence="3">CCUG 54527</strain>
    </source>
</reference>
<feature type="transmembrane region" description="Helical" evidence="1">
    <location>
        <begin position="272"/>
        <end position="291"/>
    </location>
</feature>
<keyword evidence="1" id="KW-1133">Transmembrane helix</keyword>
<sequence length="414" mass="48085">MERTAPSRSLVQFESFGKFLQDAWLASFVLIFLPSETLLSTPYLWIAVLFGIALAVNLLFIKTGYQIAITLVVSVIVGLTVFLFDAPFWLFVVIIAFSIWRVQERYAKLQEDATHDGSFFTLLVVMFALSYFLLTVLNKTQAIQDVIILVLVGSVLFILDRIIVQWLRSKNANHVPFSKVLFIYFSIITFAAVTFALMVGIGSKAREWFVILFGNIIEFVLYPVGLLFVWLQNIFKRSINPPEILETARKGKVDVKPEQTQQVEWLNAPGDFPWTTIVVAVSILGIALLVWRLSKNKIETNVVLNDQAQYDRERSELVIVEKQSSTTWLYSIDTNLVRDKYRDFERQAGQFGFSRQPNETVREWFKRQEWQVSERFYEVYDMVRYSGQQMDAEDGEWFMIELQKLLLKYFDKEV</sequence>
<feature type="transmembrane region" description="Helical" evidence="1">
    <location>
        <begin position="68"/>
        <end position="97"/>
    </location>
</feature>
<protein>
    <submittedName>
        <fullName evidence="2">DUF4129 domain-containing protein</fullName>
    </submittedName>
</protein>
<keyword evidence="3" id="KW-1185">Reference proteome</keyword>
<feature type="transmembrane region" description="Helical" evidence="1">
    <location>
        <begin position="117"/>
        <end position="134"/>
    </location>
</feature>
<name>A0ABW1L1V4_9BACL</name>
<feature type="transmembrane region" description="Helical" evidence="1">
    <location>
        <begin position="43"/>
        <end position="61"/>
    </location>
</feature>
<accession>A0ABW1L1V4</accession>
<gene>
    <name evidence="2" type="ORF">ACFPYN_01650</name>
</gene>
<feature type="transmembrane region" description="Helical" evidence="1">
    <location>
        <begin position="146"/>
        <end position="168"/>
    </location>
</feature>
<keyword evidence="1" id="KW-0812">Transmembrane</keyword>
<dbReference type="RefSeq" id="WP_377732149.1">
    <property type="nucleotide sequence ID" value="NZ_JBHSRI010000002.1"/>
</dbReference>
<feature type="transmembrane region" description="Helical" evidence="1">
    <location>
        <begin position="180"/>
        <end position="201"/>
    </location>
</feature>
<comment type="caution">
    <text evidence="2">The sequence shown here is derived from an EMBL/GenBank/DDBJ whole genome shotgun (WGS) entry which is preliminary data.</text>
</comment>
<keyword evidence="1" id="KW-0472">Membrane</keyword>